<evidence type="ECO:0000256" key="1">
    <source>
        <dbReference type="SAM" id="MobiDB-lite"/>
    </source>
</evidence>
<feature type="compositionally biased region" description="Polar residues" evidence="1">
    <location>
        <begin position="60"/>
        <end position="69"/>
    </location>
</feature>
<feature type="compositionally biased region" description="Polar residues" evidence="1">
    <location>
        <begin position="40"/>
        <end position="52"/>
    </location>
</feature>
<name>A0A8S1T1M4_PAROT</name>
<keyword evidence="3" id="KW-1185">Reference proteome</keyword>
<evidence type="ECO:0000313" key="2">
    <source>
        <dbReference type="EMBL" id="CAD8147711.1"/>
    </source>
</evidence>
<reference evidence="2" key="1">
    <citation type="submission" date="2021-01" db="EMBL/GenBank/DDBJ databases">
        <authorList>
            <consortium name="Genoscope - CEA"/>
            <person name="William W."/>
        </authorList>
    </citation>
    <scope>NUCLEOTIDE SEQUENCE</scope>
</reference>
<dbReference type="OrthoDB" id="10304232at2759"/>
<evidence type="ECO:0000313" key="3">
    <source>
        <dbReference type="Proteomes" id="UP000683925"/>
    </source>
</evidence>
<dbReference type="OMA" id="SATKQHY"/>
<dbReference type="EMBL" id="CAJJDP010000020">
    <property type="protein sequence ID" value="CAD8147711.1"/>
    <property type="molecule type" value="Genomic_DNA"/>
</dbReference>
<feature type="region of interest" description="Disordered" evidence="1">
    <location>
        <begin position="40"/>
        <end position="69"/>
    </location>
</feature>
<dbReference type="Proteomes" id="UP000683925">
    <property type="component" value="Unassembled WGS sequence"/>
</dbReference>
<accession>A0A8S1T1M4</accession>
<proteinExistence type="predicted"/>
<comment type="caution">
    <text evidence="2">The sequence shown here is derived from an EMBL/GenBank/DDBJ whole genome shotgun (WGS) entry which is preliminary data.</text>
</comment>
<protein>
    <submittedName>
        <fullName evidence="2">Uncharacterized protein</fullName>
    </submittedName>
</protein>
<gene>
    <name evidence="2" type="ORF">POCTA_138.1.T0200162</name>
</gene>
<dbReference type="AlphaFoldDB" id="A0A8S1T1M4"/>
<sequence length="310" mass="35902">MNKSSFICNSVIIKKLEKYPPFMFNGKRIPMKVLDICQDPTDQIPKTNQKSATKQHYRSKSTPPSFSELQISNNENQYNQPNKNSLLIPFRKAVQKISSQTKNAIPRRKSCYGSLFGNIQQKQIDHLPTVIEMHRRINGKEFALSSFTQLLKKSQRNSPQCLTSRNKVIQDECVVEHDTMERPPTCKTIQNYKTLKVSQKLSLHSSLKCSSYEWQQQKFSCFKNDSKSRKIKLSSIPFINSVKSRKQTIKLQSCLSELLIAKGAVNSTYRSVQQESPYQKQKEFLQKQIKFELKSRSIHNTKAMISVFCY</sequence>
<organism evidence="2 3">
    <name type="scientific">Paramecium octaurelia</name>
    <dbReference type="NCBI Taxonomy" id="43137"/>
    <lineage>
        <taxon>Eukaryota</taxon>
        <taxon>Sar</taxon>
        <taxon>Alveolata</taxon>
        <taxon>Ciliophora</taxon>
        <taxon>Intramacronucleata</taxon>
        <taxon>Oligohymenophorea</taxon>
        <taxon>Peniculida</taxon>
        <taxon>Parameciidae</taxon>
        <taxon>Paramecium</taxon>
    </lineage>
</organism>